<gene>
    <name evidence="4" type="primary">cobK</name>
    <name evidence="4" type="ORF">BTM25_10690</name>
</gene>
<evidence type="ECO:0000313" key="5">
    <source>
        <dbReference type="Proteomes" id="UP000242367"/>
    </source>
</evidence>
<comment type="pathway">
    <text evidence="1">Cofactor biosynthesis; adenosylcobalamin biosynthesis.</text>
</comment>
<dbReference type="PANTHER" id="PTHR36925">
    <property type="entry name" value="COBALT-PRECORRIN-6A REDUCTASE"/>
    <property type="match status" value="1"/>
</dbReference>
<name>A0A2P4UNQ0_9ACTN</name>
<comment type="caution">
    <text evidence="4">The sequence shown here is derived from an EMBL/GenBank/DDBJ whole genome shotgun (WGS) entry which is preliminary data.</text>
</comment>
<sequence length="247" mass="26404">MTKVLVLGGTGEARTLADLLAGLDGYTAISSLAGVTERPVLPAGDVRIGGFGGADGLTAWLRAERVDAVIDATHPFARVMTDAAVTAAREVGVPLVVLRRPGWTEGPDDRWIRVPSLTAAAANLPGSRVFLTTGRKDLAPFAADDRRWFLIRSVDEPSPPLPERHRVVLARGPFTVDEELALMREHRIDTLVTKDSGSPMTEAKLAAARALGVPVVMVDRPPLPDVARVATVDEALAWLTVDFRSPP</sequence>
<evidence type="ECO:0000256" key="3">
    <source>
        <dbReference type="ARBA" id="ARBA00023002"/>
    </source>
</evidence>
<evidence type="ECO:0000256" key="2">
    <source>
        <dbReference type="ARBA" id="ARBA00022573"/>
    </source>
</evidence>
<dbReference type="GO" id="GO:0016994">
    <property type="term" value="F:precorrin-6A reductase activity"/>
    <property type="evidence" value="ECO:0007669"/>
    <property type="project" value="UniProtKB-EC"/>
</dbReference>
<proteinExistence type="predicted"/>
<dbReference type="AlphaFoldDB" id="A0A2P4UNQ0"/>
<dbReference type="PROSITE" id="PS51014">
    <property type="entry name" value="COBK_CBIJ"/>
    <property type="match status" value="1"/>
</dbReference>
<dbReference type="UniPathway" id="UPA00148"/>
<dbReference type="Proteomes" id="UP000242367">
    <property type="component" value="Unassembled WGS sequence"/>
</dbReference>
<evidence type="ECO:0000313" key="4">
    <source>
        <dbReference type="EMBL" id="POM26665.1"/>
    </source>
</evidence>
<accession>A0A2P4UNQ0</accession>
<reference evidence="4 5" key="1">
    <citation type="journal article" date="2017" name="Chemistry">
        <title>Isolation, Biosynthesis and Chemical Modifications of Rubterolones A-F: Rare Tropolone Alkaloids from Actinomadura sp. 5-2.</title>
        <authorList>
            <person name="Guo H."/>
            <person name="Benndorf R."/>
            <person name="Leichnitz D."/>
            <person name="Klassen J.L."/>
            <person name="Vollmers J."/>
            <person name="Gorls H."/>
            <person name="Steinacker M."/>
            <person name="Weigel C."/>
            <person name="Dahse H.M."/>
            <person name="Kaster A.K."/>
            <person name="de Beer Z.W."/>
            <person name="Poulsen M."/>
            <person name="Beemelmanns C."/>
        </authorList>
    </citation>
    <scope>NUCLEOTIDE SEQUENCE [LARGE SCALE GENOMIC DNA]</scope>
    <source>
        <strain evidence="4 5">5-2</strain>
    </source>
</reference>
<dbReference type="NCBIfam" id="TIGR00715">
    <property type="entry name" value="precor6x_red"/>
    <property type="match status" value="1"/>
</dbReference>
<keyword evidence="3 4" id="KW-0560">Oxidoreductase</keyword>
<dbReference type="NCBIfam" id="NF005968">
    <property type="entry name" value="PRK08057.1-2"/>
    <property type="match status" value="1"/>
</dbReference>
<keyword evidence="5" id="KW-1185">Reference proteome</keyword>
<dbReference type="EMBL" id="MTBP01000001">
    <property type="protein sequence ID" value="POM26665.1"/>
    <property type="molecule type" value="Genomic_DNA"/>
</dbReference>
<evidence type="ECO:0000256" key="1">
    <source>
        <dbReference type="ARBA" id="ARBA00004953"/>
    </source>
</evidence>
<protein>
    <submittedName>
        <fullName evidence="4">Precorrin-6A reductase</fullName>
        <ecNumber evidence="4">1.3.1.54</ecNumber>
    </submittedName>
</protein>
<dbReference type="RefSeq" id="WP_103561597.1">
    <property type="nucleotide sequence ID" value="NZ_MTBP01000001.1"/>
</dbReference>
<dbReference type="Pfam" id="PF02571">
    <property type="entry name" value="CbiJ"/>
    <property type="match status" value="1"/>
</dbReference>
<dbReference type="GO" id="GO:0009236">
    <property type="term" value="P:cobalamin biosynthetic process"/>
    <property type="evidence" value="ECO:0007669"/>
    <property type="project" value="UniProtKB-UniPathway"/>
</dbReference>
<organism evidence="4 5">
    <name type="scientific">Actinomadura rubteroloni</name>
    <dbReference type="NCBI Taxonomy" id="1926885"/>
    <lineage>
        <taxon>Bacteria</taxon>
        <taxon>Bacillati</taxon>
        <taxon>Actinomycetota</taxon>
        <taxon>Actinomycetes</taxon>
        <taxon>Streptosporangiales</taxon>
        <taxon>Thermomonosporaceae</taxon>
        <taxon>Actinomadura</taxon>
    </lineage>
</organism>
<keyword evidence="2" id="KW-0169">Cobalamin biosynthesis</keyword>
<dbReference type="InterPro" id="IPR003723">
    <property type="entry name" value="Precorrin-6x_reduct"/>
</dbReference>
<dbReference type="PANTHER" id="PTHR36925:SF1">
    <property type="entry name" value="COBALT-PRECORRIN-6A REDUCTASE"/>
    <property type="match status" value="1"/>
</dbReference>
<dbReference type="EC" id="1.3.1.54" evidence="4"/>